<name>A0ACB9ZW66_CATRO</name>
<dbReference type="EMBL" id="CM044708">
    <property type="protein sequence ID" value="KAI5650477.1"/>
    <property type="molecule type" value="Genomic_DNA"/>
</dbReference>
<proteinExistence type="predicted"/>
<protein>
    <submittedName>
        <fullName evidence="1">Uncharacterized protein</fullName>
    </submittedName>
</protein>
<evidence type="ECO:0000313" key="1">
    <source>
        <dbReference type="EMBL" id="KAI5650477.1"/>
    </source>
</evidence>
<gene>
    <name evidence="1" type="ORF">M9H77_36482</name>
</gene>
<dbReference type="Proteomes" id="UP001060085">
    <property type="component" value="Linkage Group LG08"/>
</dbReference>
<comment type="caution">
    <text evidence="1">The sequence shown here is derived from an EMBL/GenBank/DDBJ whole genome shotgun (WGS) entry which is preliminary data.</text>
</comment>
<reference evidence="2" key="1">
    <citation type="journal article" date="2023" name="Nat. Plants">
        <title>Single-cell RNA sequencing provides a high-resolution roadmap for understanding the multicellular compartmentation of specialized metabolism.</title>
        <authorList>
            <person name="Sun S."/>
            <person name="Shen X."/>
            <person name="Li Y."/>
            <person name="Li Y."/>
            <person name="Wang S."/>
            <person name="Li R."/>
            <person name="Zhang H."/>
            <person name="Shen G."/>
            <person name="Guo B."/>
            <person name="Wei J."/>
            <person name="Xu J."/>
            <person name="St-Pierre B."/>
            <person name="Chen S."/>
            <person name="Sun C."/>
        </authorList>
    </citation>
    <scope>NUCLEOTIDE SEQUENCE [LARGE SCALE GENOMIC DNA]</scope>
</reference>
<keyword evidence="2" id="KW-1185">Reference proteome</keyword>
<accession>A0ACB9ZW66</accession>
<sequence>MYNMYKTQYNFQASSPSELRSHPPVSLPQQYHHLRRQKPTPLPAPRHRHQRIQGGFGLNCHLITSQSLIELVLGIKIYQKLKHSAAGLQRARSGSMITSTSRVFLRATGSGCPASKGVFVLCCPPLLALDDLELLSLPLSKVASLRV</sequence>
<organism evidence="1 2">
    <name type="scientific">Catharanthus roseus</name>
    <name type="common">Madagascar periwinkle</name>
    <name type="synonym">Vinca rosea</name>
    <dbReference type="NCBI Taxonomy" id="4058"/>
    <lineage>
        <taxon>Eukaryota</taxon>
        <taxon>Viridiplantae</taxon>
        <taxon>Streptophyta</taxon>
        <taxon>Embryophyta</taxon>
        <taxon>Tracheophyta</taxon>
        <taxon>Spermatophyta</taxon>
        <taxon>Magnoliopsida</taxon>
        <taxon>eudicotyledons</taxon>
        <taxon>Gunneridae</taxon>
        <taxon>Pentapetalae</taxon>
        <taxon>asterids</taxon>
        <taxon>lamiids</taxon>
        <taxon>Gentianales</taxon>
        <taxon>Apocynaceae</taxon>
        <taxon>Rauvolfioideae</taxon>
        <taxon>Vinceae</taxon>
        <taxon>Catharanthinae</taxon>
        <taxon>Catharanthus</taxon>
    </lineage>
</organism>
<evidence type="ECO:0000313" key="2">
    <source>
        <dbReference type="Proteomes" id="UP001060085"/>
    </source>
</evidence>